<comment type="caution">
    <text evidence="1">The sequence shown here is derived from an EMBL/GenBank/DDBJ whole genome shotgun (WGS) entry which is preliminary data.</text>
</comment>
<organism evidence="1 2">
    <name type="scientific">Kribbella sancticallisti</name>
    <dbReference type="NCBI Taxonomy" id="460087"/>
    <lineage>
        <taxon>Bacteria</taxon>
        <taxon>Bacillati</taxon>
        <taxon>Actinomycetota</taxon>
        <taxon>Actinomycetes</taxon>
        <taxon>Propionibacteriales</taxon>
        <taxon>Kribbellaceae</taxon>
        <taxon>Kribbella</taxon>
    </lineage>
</organism>
<evidence type="ECO:0000313" key="2">
    <source>
        <dbReference type="Proteomes" id="UP001500393"/>
    </source>
</evidence>
<proteinExistence type="predicted"/>
<sequence length="79" mass="8692">MSSGGKVDSAEDYWLEGGVEAVTMGAEDGFLQEVDRVIDLPGTDESWLVWWRRISEAPVLELHMVVGSRRGTTGLVKNV</sequence>
<protein>
    <submittedName>
        <fullName evidence="1">Uncharacterized protein</fullName>
    </submittedName>
</protein>
<evidence type="ECO:0000313" key="1">
    <source>
        <dbReference type="EMBL" id="GAA1585154.1"/>
    </source>
</evidence>
<dbReference type="RefSeq" id="WP_344216657.1">
    <property type="nucleotide sequence ID" value="NZ_BAAAOS010000028.1"/>
</dbReference>
<dbReference type="EMBL" id="BAAAOS010000028">
    <property type="protein sequence ID" value="GAA1585154.1"/>
    <property type="molecule type" value="Genomic_DNA"/>
</dbReference>
<name>A0ABN2DVE8_9ACTN</name>
<accession>A0ABN2DVE8</accession>
<keyword evidence="2" id="KW-1185">Reference proteome</keyword>
<reference evidence="1 2" key="1">
    <citation type="journal article" date="2019" name="Int. J. Syst. Evol. Microbiol.">
        <title>The Global Catalogue of Microorganisms (GCM) 10K type strain sequencing project: providing services to taxonomists for standard genome sequencing and annotation.</title>
        <authorList>
            <consortium name="The Broad Institute Genomics Platform"/>
            <consortium name="The Broad Institute Genome Sequencing Center for Infectious Disease"/>
            <person name="Wu L."/>
            <person name="Ma J."/>
        </authorList>
    </citation>
    <scope>NUCLEOTIDE SEQUENCE [LARGE SCALE GENOMIC DNA]</scope>
    <source>
        <strain evidence="1 2">JCM 14969</strain>
    </source>
</reference>
<dbReference type="Proteomes" id="UP001500393">
    <property type="component" value="Unassembled WGS sequence"/>
</dbReference>
<gene>
    <name evidence="1" type="ORF">GCM10009789_43540</name>
</gene>